<gene>
    <name evidence="1" type="ORF">HGRIS_004475</name>
</gene>
<dbReference type="Proteomes" id="UP001556367">
    <property type="component" value="Unassembled WGS sequence"/>
</dbReference>
<proteinExistence type="predicted"/>
<evidence type="ECO:0000313" key="2">
    <source>
        <dbReference type="Proteomes" id="UP001556367"/>
    </source>
</evidence>
<evidence type="ECO:0000313" key="1">
    <source>
        <dbReference type="EMBL" id="KAL0953222.1"/>
    </source>
</evidence>
<reference evidence="2" key="1">
    <citation type="submission" date="2024-06" db="EMBL/GenBank/DDBJ databases">
        <title>Multi-omics analyses provide insights into the biosynthesis of the anticancer antibiotic pleurotin in Hohenbuehelia grisea.</title>
        <authorList>
            <person name="Weaver J.A."/>
            <person name="Alberti F."/>
        </authorList>
    </citation>
    <scope>NUCLEOTIDE SEQUENCE [LARGE SCALE GENOMIC DNA]</scope>
    <source>
        <strain evidence="2">T-177</strain>
    </source>
</reference>
<sequence length="139" mass="15284">MKLPVTLASFLPLFSPCDPELISWILLFPCQLSTLALLSRSYFMPAPAWVHSCIQVEQAFLPTSSRIISIVSNTSITSVLLLCTASFDVSDLRFSLLLPPSYPSTVYIRRVPAPVKSRLSIETVNSSSMDAVARTAKSF</sequence>
<keyword evidence="2" id="KW-1185">Reference proteome</keyword>
<accession>A0ABR3JCM0</accession>
<name>A0ABR3JCM0_9AGAR</name>
<comment type="caution">
    <text evidence="1">The sequence shown here is derived from an EMBL/GenBank/DDBJ whole genome shotgun (WGS) entry which is preliminary data.</text>
</comment>
<organism evidence="1 2">
    <name type="scientific">Hohenbuehelia grisea</name>
    <dbReference type="NCBI Taxonomy" id="104357"/>
    <lineage>
        <taxon>Eukaryota</taxon>
        <taxon>Fungi</taxon>
        <taxon>Dikarya</taxon>
        <taxon>Basidiomycota</taxon>
        <taxon>Agaricomycotina</taxon>
        <taxon>Agaricomycetes</taxon>
        <taxon>Agaricomycetidae</taxon>
        <taxon>Agaricales</taxon>
        <taxon>Pleurotineae</taxon>
        <taxon>Pleurotaceae</taxon>
        <taxon>Hohenbuehelia</taxon>
    </lineage>
</organism>
<protein>
    <submittedName>
        <fullName evidence="1">Uncharacterized protein</fullName>
    </submittedName>
</protein>
<dbReference type="EMBL" id="JASNQZ010000008">
    <property type="protein sequence ID" value="KAL0953222.1"/>
    <property type="molecule type" value="Genomic_DNA"/>
</dbReference>